<feature type="compositionally biased region" description="Basic residues" evidence="1">
    <location>
        <begin position="1"/>
        <end position="10"/>
    </location>
</feature>
<evidence type="ECO:0000256" key="1">
    <source>
        <dbReference type="SAM" id="MobiDB-lite"/>
    </source>
</evidence>
<dbReference type="Proteomes" id="UP001152755">
    <property type="component" value="Unassembled WGS sequence"/>
</dbReference>
<comment type="caution">
    <text evidence="2">The sequence shown here is derived from an EMBL/GenBank/DDBJ whole genome shotgun (WGS) entry which is preliminary data.</text>
</comment>
<feature type="region of interest" description="Disordered" evidence="1">
    <location>
        <begin position="1"/>
        <end position="31"/>
    </location>
</feature>
<dbReference type="EMBL" id="JANRHA010000015">
    <property type="protein sequence ID" value="MDG3016588.1"/>
    <property type="molecule type" value="Genomic_DNA"/>
</dbReference>
<proteinExistence type="predicted"/>
<dbReference type="RefSeq" id="WP_277833533.1">
    <property type="nucleotide sequence ID" value="NZ_JAAIVF010000004.1"/>
</dbReference>
<dbReference type="InterPro" id="IPR022183">
    <property type="entry name" value="DUF3710"/>
</dbReference>
<feature type="region of interest" description="Disordered" evidence="1">
    <location>
        <begin position="223"/>
        <end position="273"/>
    </location>
</feature>
<feature type="compositionally biased region" description="Basic and acidic residues" evidence="1">
    <location>
        <begin position="12"/>
        <end position="22"/>
    </location>
</feature>
<feature type="compositionally biased region" description="Low complexity" evidence="1">
    <location>
        <begin position="223"/>
        <end position="252"/>
    </location>
</feature>
<protein>
    <submittedName>
        <fullName evidence="2">DUF3710 domain-containing protein</fullName>
    </submittedName>
</protein>
<dbReference type="Pfam" id="PF12502">
    <property type="entry name" value="DUF3710"/>
    <property type="match status" value="1"/>
</dbReference>
<evidence type="ECO:0000313" key="3">
    <source>
        <dbReference type="Proteomes" id="UP001152755"/>
    </source>
</evidence>
<evidence type="ECO:0000313" key="2">
    <source>
        <dbReference type="EMBL" id="MDG3016588.1"/>
    </source>
</evidence>
<accession>A0A9X4M229</accession>
<keyword evidence="3" id="KW-1185">Reference proteome</keyword>
<name>A0A9X4M229_9ACTN</name>
<gene>
    <name evidence="2" type="ORF">NVS88_18690</name>
</gene>
<dbReference type="AlphaFoldDB" id="A0A9X4M229"/>
<organism evidence="2 3">
    <name type="scientific">Speluncibacter jeojiensis</name>
    <dbReference type="NCBI Taxonomy" id="2710754"/>
    <lineage>
        <taxon>Bacteria</taxon>
        <taxon>Bacillati</taxon>
        <taxon>Actinomycetota</taxon>
        <taxon>Actinomycetes</taxon>
        <taxon>Mycobacteriales</taxon>
        <taxon>Speluncibacteraceae</taxon>
        <taxon>Speluncibacter</taxon>
    </lineage>
</organism>
<reference evidence="2" key="1">
    <citation type="submission" date="2022-08" db="EMBL/GenBank/DDBJ databases">
        <title>Genome analysis of Corynebacteriales strain.</title>
        <authorList>
            <person name="Lee S.D."/>
        </authorList>
    </citation>
    <scope>NUCLEOTIDE SEQUENCE</scope>
    <source>
        <strain evidence="2">D3-21</strain>
    </source>
</reference>
<sequence length="273" mass="28671">MAFGRKKGGRSRSAEHDADLADTRPVFGDEGPYEATELSDLDEIAPGLLDLGSVLLPMPEGGQIQVEMAPDGSVQALHLVTGDGRITVAAYAAPKSSGQWREVTTELADSLRSEQASVSVEDGPWGRELLGVTPGGDLRFIGVDGPRWMIRCVAAGPTGALAEDSALSQMARAVLRRTIVKRGSDPLPVRTPLPVVLPEALAQQLLAAQQQQLQQLQQQATEQGAAQAVAQAGQAQAGAPDQPQQPGAGAAPDVPRRGAQGSAMQQLDRRKQN</sequence>